<dbReference type="NCBIfam" id="NF033787">
    <property type="entry name" value="HTH_BldC"/>
    <property type="match status" value="1"/>
</dbReference>
<dbReference type="Proteomes" id="UP000292235">
    <property type="component" value="Chromosome"/>
</dbReference>
<dbReference type="CDD" id="cd04762">
    <property type="entry name" value="HTH_MerR-trunc"/>
    <property type="match status" value="1"/>
</dbReference>
<dbReference type="EMBL" id="CP036455">
    <property type="protein sequence ID" value="QBI53483.1"/>
    <property type="molecule type" value="Genomic_DNA"/>
</dbReference>
<protein>
    <submittedName>
        <fullName evidence="2">Helix-turn-helix domain protein</fullName>
    </submittedName>
</protein>
<evidence type="ECO:0000259" key="1">
    <source>
        <dbReference type="Pfam" id="PF12728"/>
    </source>
</evidence>
<keyword evidence="3" id="KW-1185">Reference proteome</keyword>
<dbReference type="SUPFAM" id="SSF46955">
    <property type="entry name" value="Putative DNA-binding domain"/>
    <property type="match status" value="1"/>
</dbReference>
<name>A0A4P6PZB5_9ACTN</name>
<dbReference type="Pfam" id="PF12728">
    <property type="entry name" value="HTH_17"/>
    <property type="match status" value="1"/>
</dbReference>
<reference evidence="2 3" key="1">
    <citation type="submission" date="2019-02" db="EMBL/GenBank/DDBJ databases">
        <authorList>
            <person name="Khodamoradi S."/>
            <person name="Hahnke R.L."/>
            <person name="Kaempfer P."/>
            <person name="Schumann P."/>
            <person name="Rohde M."/>
            <person name="Steinert M."/>
            <person name="Luzhetskyy A."/>
            <person name="Wink J."/>
            <person name="Ruckert C."/>
        </authorList>
    </citation>
    <scope>NUCLEOTIDE SEQUENCE [LARGE SCALE GENOMIC DNA]</scope>
    <source>
        <strain evidence="2 3">M2</strain>
    </source>
</reference>
<dbReference type="InterPro" id="IPR041657">
    <property type="entry name" value="HTH_17"/>
</dbReference>
<accession>A0A4P6PZB5</accession>
<dbReference type="InterPro" id="IPR009061">
    <property type="entry name" value="DNA-bd_dom_put_sf"/>
</dbReference>
<evidence type="ECO:0000313" key="2">
    <source>
        <dbReference type="EMBL" id="QBI53483.1"/>
    </source>
</evidence>
<evidence type="ECO:0000313" key="3">
    <source>
        <dbReference type="Proteomes" id="UP000292235"/>
    </source>
</evidence>
<dbReference type="AlphaFoldDB" id="A0A4P6PZB5"/>
<dbReference type="NCBIfam" id="TIGR01764">
    <property type="entry name" value="excise"/>
    <property type="match status" value="1"/>
</dbReference>
<feature type="domain" description="Helix-turn-helix" evidence="1">
    <location>
        <begin position="14"/>
        <end position="64"/>
    </location>
</feature>
<dbReference type="KEGG" id="strr:EKD16_08445"/>
<dbReference type="InterPro" id="IPR048048">
    <property type="entry name" value="BldC-like"/>
</dbReference>
<sequence>MPKSNSPIADAEPLMTPSEVAQAFRVDPKTVTRWAKQGKLPFIWTLGGHRRYPEREIRELMQRGRPAADAAPAAPLPRRTVTVEAATLEHSRMDADIVLDYPVLALREDGTLIGTAAVRDDIDEAAAVYARAHRATVVEEVEAR</sequence>
<proteinExistence type="predicted"/>
<organism evidence="2 3">
    <name type="scientific">Streptomonospora litoralis</name>
    <dbReference type="NCBI Taxonomy" id="2498135"/>
    <lineage>
        <taxon>Bacteria</taxon>
        <taxon>Bacillati</taxon>
        <taxon>Actinomycetota</taxon>
        <taxon>Actinomycetes</taxon>
        <taxon>Streptosporangiales</taxon>
        <taxon>Nocardiopsidaceae</taxon>
        <taxon>Streptomonospora</taxon>
    </lineage>
</organism>
<dbReference type="GO" id="GO:0003677">
    <property type="term" value="F:DNA binding"/>
    <property type="evidence" value="ECO:0007669"/>
    <property type="project" value="InterPro"/>
</dbReference>
<dbReference type="InterPro" id="IPR010093">
    <property type="entry name" value="SinI_DNA-bd"/>
</dbReference>
<dbReference type="Gene3D" id="1.10.1660.10">
    <property type="match status" value="1"/>
</dbReference>
<gene>
    <name evidence="2" type="ORF">EKD16_08445</name>
</gene>